<reference evidence="1 2" key="1">
    <citation type="submission" date="2020-08" db="EMBL/GenBank/DDBJ databases">
        <title>Sequencing the genomes of 1000 actinobacteria strains.</title>
        <authorList>
            <person name="Klenk H.-P."/>
        </authorList>
    </citation>
    <scope>NUCLEOTIDE SEQUENCE [LARGE SCALE GENOMIC DNA]</scope>
    <source>
        <strain evidence="1 2">DSM 43768</strain>
    </source>
</reference>
<dbReference type="SUPFAM" id="SSF48452">
    <property type="entry name" value="TPR-like"/>
    <property type="match status" value="1"/>
</dbReference>
<dbReference type="AlphaFoldDB" id="A0A7X0NLR6"/>
<dbReference type="Proteomes" id="UP000565579">
    <property type="component" value="Unassembled WGS sequence"/>
</dbReference>
<comment type="caution">
    <text evidence="1">The sequence shown here is derived from an EMBL/GenBank/DDBJ whole genome shotgun (WGS) entry which is preliminary data.</text>
</comment>
<protein>
    <submittedName>
        <fullName evidence="1">Tetratricopeptide (TPR) repeat protein</fullName>
    </submittedName>
</protein>
<sequence>MLPPEPPPGADGDQADARSLDADTERALDDLLQAVHHDIQLYADRNADPTATLIAIMAADEAGTPHDEARLLDHLDLLRQRIEATITTAVTAPAALLARWEQRTTRHAQHYMSAAPLTLLGEVTSDLEAIQHRCGPGPWPDRHRRLCRITAKLTGLTGMLLINLGHQDPASAFFTTARAAADRAADPALQAWATVRQALVSHYYGDPRETRELALTATALAGDRRCAATAMAPVTEARALARTAQHAEAVAAIRSALARGQELLAETDQSEQNDPVFGYTRRQMLFHSGEAMAELGLFEEADDYLNRALELYLPSERLDRTLIQLDRAYCQAASGETEQAVNLTLQTAESLPADYRTRIIRRRAHHLEQVIGSHNPEAPVLRAFQHALAQL</sequence>
<dbReference type="EMBL" id="JACHMI010000001">
    <property type="protein sequence ID" value="MBB6545814.1"/>
    <property type="molecule type" value="Genomic_DNA"/>
</dbReference>
<dbReference type="InterPro" id="IPR011990">
    <property type="entry name" value="TPR-like_helical_dom_sf"/>
</dbReference>
<dbReference type="Gene3D" id="1.25.40.10">
    <property type="entry name" value="Tetratricopeptide repeat domain"/>
    <property type="match status" value="1"/>
</dbReference>
<accession>A0A7X0NLR6</accession>
<proteinExistence type="predicted"/>
<gene>
    <name evidence="1" type="ORF">HD593_000609</name>
</gene>
<organism evidence="1 2">
    <name type="scientific">Nonomuraea rubra</name>
    <dbReference type="NCBI Taxonomy" id="46180"/>
    <lineage>
        <taxon>Bacteria</taxon>
        <taxon>Bacillati</taxon>
        <taxon>Actinomycetota</taxon>
        <taxon>Actinomycetes</taxon>
        <taxon>Streptosporangiales</taxon>
        <taxon>Streptosporangiaceae</taxon>
        <taxon>Nonomuraea</taxon>
    </lineage>
</organism>
<evidence type="ECO:0000313" key="1">
    <source>
        <dbReference type="EMBL" id="MBB6545814.1"/>
    </source>
</evidence>
<evidence type="ECO:0000313" key="2">
    <source>
        <dbReference type="Proteomes" id="UP000565579"/>
    </source>
</evidence>
<name>A0A7X0NLR6_9ACTN</name>
<keyword evidence="2" id="KW-1185">Reference proteome</keyword>
<dbReference type="RefSeq" id="WP_185100607.1">
    <property type="nucleotide sequence ID" value="NZ_BAAAXY010000168.1"/>
</dbReference>